<organism evidence="8 9">
    <name type="scientific">Pseudonocardia petroleophila</name>
    <dbReference type="NCBI Taxonomy" id="37331"/>
    <lineage>
        <taxon>Bacteria</taxon>
        <taxon>Bacillati</taxon>
        <taxon>Actinomycetota</taxon>
        <taxon>Actinomycetes</taxon>
        <taxon>Pseudonocardiales</taxon>
        <taxon>Pseudonocardiaceae</taxon>
        <taxon>Pseudonocardia</taxon>
    </lineage>
</organism>
<dbReference type="PANTHER" id="PTHR35007">
    <property type="entry name" value="INTEGRAL MEMBRANE PROTEIN-RELATED"/>
    <property type="match status" value="1"/>
</dbReference>
<gene>
    <name evidence="8" type="ORF">H6H00_28025</name>
</gene>
<dbReference type="PANTHER" id="PTHR35007:SF3">
    <property type="entry name" value="POSSIBLE CONSERVED ALANINE RICH MEMBRANE PROTEIN"/>
    <property type="match status" value="1"/>
</dbReference>
<dbReference type="InterPro" id="IPR018076">
    <property type="entry name" value="T2SS_GspF_dom"/>
</dbReference>
<name>A0A7G7MGI6_9PSEU</name>
<feature type="domain" description="Type II secretion system protein GspF" evidence="7">
    <location>
        <begin position="120"/>
        <end position="253"/>
    </location>
</feature>
<feature type="transmembrane region" description="Helical" evidence="6">
    <location>
        <begin position="6"/>
        <end position="24"/>
    </location>
</feature>
<dbReference type="EMBL" id="CP060131">
    <property type="protein sequence ID" value="QNG51897.1"/>
    <property type="molecule type" value="Genomic_DNA"/>
</dbReference>
<dbReference type="RefSeq" id="WP_185718649.1">
    <property type="nucleotide sequence ID" value="NZ_BAAAWI010000001.1"/>
</dbReference>
<evidence type="ECO:0000256" key="3">
    <source>
        <dbReference type="ARBA" id="ARBA00022692"/>
    </source>
</evidence>
<keyword evidence="9" id="KW-1185">Reference proteome</keyword>
<keyword evidence="5 6" id="KW-0472">Membrane</keyword>
<evidence type="ECO:0000256" key="4">
    <source>
        <dbReference type="ARBA" id="ARBA00022989"/>
    </source>
</evidence>
<protein>
    <submittedName>
        <fullName evidence="8">Type II secretion system F family protein</fullName>
    </submittedName>
</protein>
<feature type="transmembrane region" description="Helical" evidence="6">
    <location>
        <begin position="267"/>
        <end position="286"/>
    </location>
</feature>
<evidence type="ECO:0000313" key="8">
    <source>
        <dbReference type="EMBL" id="QNG51897.1"/>
    </source>
</evidence>
<evidence type="ECO:0000256" key="1">
    <source>
        <dbReference type="ARBA" id="ARBA00004651"/>
    </source>
</evidence>
<proteinExistence type="predicted"/>
<reference evidence="8 9" key="1">
    <citation type="submission" date="2020-08" db="EMBL/GenBank/DDBJ databases">
        <authorList>
            <person name="Mo P."/>
        </authorList>
    </citation>
    <scope>NUCLEOTIDE SEQUENCE [LARGE SCALE GENOMIC DNA]</scope>
    <source>
        <strain evidence="8 9">CGMCC 4.1532</strain>
    </source>
</reference>
<accession>A0A7G7MGI6</accession>
<comment type="subcellular location">
    <subcellularLocation>
        <location evidence="1">Cell membrane</location>
        <topology evidence="1">Multi-pass membrane protein</topology>
    </subcellularLocation>
</comment>
<keyword evidence="2" id="KW-1003">Cell membrane</keyword>
<evidence type="ECO:0000313" key="9">
    <source>
        <dbReference type="Proteomes" id="UP000515728"/>
    </source>
</evidence>
<dbReference type="KEGG" id="ppel:H6H00_28025"/>
<evidence type="ECO:0000256" key="6">
    <source>
        <dbReference type="SAM" id="Phobius"/>
    </source>
</evidence>
<evidence type="ECO:0000256" key="5">
    <source>
        <dbReference type="ARBA" id="ARBA00023136"/>
    </source>
</evidence>
<evidence type="ECO:0000256" key="2">
    <source>
        <dbReference type="ARBA" id="ARBA00022475"/>
    </source>
</evidence>
<feature type="transmembrane region" description="Helical" evidence="6">
    <location>
        <begin position="241"/>
        <end position="261"/>
    </location>
</feature>
<keyword evidence="4 6" id="KW-1133">Transmembrane helix</keyword>
<feature type="transmembrane region" description="Helical" evidence="6">
    <location>
        <begin position="89"/>
        <end position="107"/>
    </location>
</feature>
<dbReference type="Pfam" id="PF00482">
    <property type="entry name" value="T2SSF"/>
    <property type="match status" value="1"/>
</dbReference>
<dbReference type="GO" id="GO:0005886">
    <property type="term" value="C:plasma membrane"/>
    <property type="evidence" value="ECO:0007669"/>
    <property type="project" value="UniProtKB-SubCell"/>
</dbReference>
<dbReference type="Proteomes" id="UP000515728">
    <property type="component" value="Chromosome"/>
</dbReference>
<keyword evidence="3 6" id="KW-0812">Transmembrane</keyword>
<evidence type="ECO:0000259" key="7">
    <source>
        <dbReference type="Pfam" id="PF00482"/>
    </source>
</evidence>
<dbReference type="AlphaFoldDB" id="A0A7G7MGI6"/>
<sequence>MTPAELAAGVAGACVATAIALFVGGRRSASNGRPVAAPASSWTRRLHRAWVATGDPARPQADRRRRALAWAVAGVVVWALSGWPVAGLATTVAGLWLPWLLGSTRVVRERIEKLEALEGWCRRMADTLTGGGAIGLAQAIVTTAPRVDEPIAPAVHTLARRIRDGAGSQSSDHAAALREFADAVDDRTGDVVAAALLLALHQQSGGIAGVLRQLADGVARDVRARRDIEAARAESRQSIRILLIIQAALLVLMGVVPSFAAPYGTPVGQVVMAVLLSASALLLVWMRRLAIGRTAPRFFGVSALPGERGAS</sequence>